<comment type="subcellular location">
    <subcellularLocation>
        <location evidence="6">Cytoplasm</location>
    </subcellularLocation>
</comment>
<dbReference type="PROSITE" id="PS00092">
    <property type="entry name" value="N6_MTASE"/>
    <property type="match status" value="1"/>
</dbReference>
<comment type="subunit">
    <text evidence="6">Monomer.</text>
</comment>
<dbReference type="PATRIC" id="fig|29486.44.peg.3429"/>
<dbReference type="HAMAP" id="MF_01862">
    <property type="entry name" value="16SrRNA_methyltr_C"/>
    <property type="match status" value="1"/>
</dbReference>
<dbReference type="NCBIfam" id="NF007023">
    <property type="entry name" value="PRK09489.1"/>
    <property type="match status" value="1"/>
</dbReference>
<evidence type="ECO:0000256" key="1">
    <source>
        <dbReference type="ARBA" id="ARBA00022490"/>
    </source>
</evidence>
<dbReference type="GO" id="GO:0052914">
    <property type="term" value="F:16S rRNA (guanine(1207)-N(2))-methyltransferase activity"/>
    <property type="evidence" value="ECO:0007669"/>
    <property type="project" value="UniProtKB-EC"/>
</dbReference>
<comment type="catalytic activity">
    <reaction evidence="6">
        <text>guanosine(1207) in 16S rRNA + S-adenosyl-L-methionine = N(2)-methylguanosine(1207) in 16S rRNA + S-adenosyl-L-homocysteine + H(+)</text>
        <dbReference type="Rhea" id="RHEA:42736"/>
        <dbReference type="Rhea" id="RHEA-COMP:10213"/>
        <dbReference type="Rhea" id="RHEA-COMP:10214"/>
        <dbReference type="ChEBI" id="CHEBI:15378"/>
        <dbReference type="ChEBI" id="CHEBI:57856"/>
        <dbReference type="ChEBI" id="CHEBI:59789"/>
        <dbReference type="ChEBI" id="CHEBI:74269"/>
        <dbReference type="ChEBI" id="CHEBI:74481"/>
        <dbReference type="EC" id="2.1.1.172"/>
    </reaction>
</comment>
<keyword evidence="1 6" id="KW-0963">Cytoplasm</keyword>
<evidence type="ECO:0000256" key="3">
    <source>
        <dbReference type="ARBA" id="ARBA00022603"/>
    </source>
</evidence>
<keyword evidence="3 6" id="KW-0489">Methyltransferase</keyword>
<dbReference type="SUPFAM" id="SSF53335">
    <property type="entry name" value="S-adenosyl-L-methionine-dependent methyltransferases"/>
    <property type="match status" value="1"/>
</dbReference>
<dbReference type="GO" id="GO:0003676">
    <property type="term" value="F:nucleic acid binding"/>
    <property type="evidence" value="ECO:0007669"/>
    <property type="project" value="InterPro"/>
</dbReference>
<dbReference type="Proteomes" id="UP000255169">
    <property type="component" value="Unassembled WGS sequence"/>
</dbReference>
<dbReference type="EMBL" id="LN681231">
    <property type="protein sequence ID" value="CEK26318.1"/>
    <property type="molecule type" value="Genomic_DNA"/>
</dbReference>
<accession>A0A085U2N3</accession>
<dbReference type="Pfam" id="PF08468">
    <property type="entry name" value="MTS_N"/>
    <property type="match status" value="1"/>
</dbReference>
<evidence type="ECO:0000259" key="7">
    <source>
        <dbReference type="Pfam" id="PF05175"/>
    </source>
</evidence>
<dbReference type="Gene3D" id="3.40.50.150">
    <property type="entry name" value="Vaccinia Virus protein VP39"/>
    <property type="match status" value="2"/>
</dbReference>
<evidence type="ECO:0000313" key="10">
    <source>
        <dbReference type="EMBL" id="SUQ00283.1"/>
    </source>
</evidence>
<dbReference type="AlphaFoldDB" id="A0A085U2N3"/>
<dbReference type="GO" id="GO:0005737">
    <property type="term" value="C:cytoplasm"/>
    <property type="evidence" value="ECO:0007669"/>
    <property type="project" value="UniProtKB-SubCell"/>
</dbReference>
<feature type="domain" description="Methyltransferase small" evidence="7">
    <location>
        <begin position="166"/>
        <end position="333"/>
    </location>
</feature>
<dbReference type="InterPro" id="IPR029063">
    <property type="entry name" value="SAM-dependent_MTases_sf"/>
</dbReference>
<dbReference type="KEGG" id="yrb:UGYR_12710"/>
<dbReference type="PANTHER" id="PTHR47816:SF4">
    <property type="entry name" value="RIBOSOMAL RNA SMALL SUBUNIT METHYLTRANSFERASE C"/>
    <property type="match status" value="1"/>
</dbReference>
<evidence type="ECO:0000256" key="4">
    <source>
        <dbReference type="ARBA" id="ARBA00022679"/>
    </source>
</evidence>
<organism evidence="9">
    <name type="scientific">Yersinia ruckeri</name>
    <dbReference type="NCBI Taxonomy" id="29486"/>
    <lineage>
        <taxon>Bacteria</taxon>
        <taxon>Pseudomonadati</taxon>
        <taxon>Pseudomonadota</taxon>
        <taxon>Gammaproteobacteria</taxon>
        <taxon>Enterobacterales</taxon>
        <taxon>Yersiniaceae</taxon>
        <taxon>Yersinia</taxon>
    </lineage>
</organism>
<name>A0A085U2N3_YERRU</name>
<dbReference type="OrthoDB" id="9816072at2"/>
<keyword evidence="2 6" id="KW-0698">rRNA processing</keyword>
<evidence type="ECO:0000256" key="6">
    <source>
        <dbReference type="HAMAP-Rule" id="MF_01862"/>
    </source>
</evidence>
<keyword evidence="5 6" id="KW-0949">S-adenosyl-L-methionine</keyword>
<dbReference type="InterPro" id="IPR007848">
    <property type="entry name" value="Small_mtfrase_dom"/>
</dbReference>
<dbReference type="InterPro" id="IPR023543">
    <property type="entry name" value="rRNA_ssu_MeTfrase_C"/>
</dbReference>
<dbReference type="eggNOG" id="COG2813">
    <property type="taxonomic scope" value="Bacteria"/>
</dbReference>
<dbReference type="RefSeq" id="WP_004723207.1">
    <property type="nucleotide sequence ID" value="NZ_CABIHR010000012.1"/>
</dbReference>
<reference evidence="9" key="1">
    <citation type="journal article" date="2015" name="Genome Announc.">
        <title>Complete Genome Sequence of Yersinia ruckeri Strain CSF007-82, Etiologic Agent of Red Mouth Disease in Salmonid Fish.</title>
        <authorList>
            <person name="Nelson M.C."/>
            <person name="LaPatra S.E."/>
            <person name="Welch T.J."/>
            <person name="Graf J."/>
        </authorList>
    </citation>
    <scope>NUCLEOTIDE SEQUENCE</scope>
    <source>
        <strain evidence="9">CSF007-82</strain>
    </source>
</reference>
<dbReference type="PANTHER" id="PTHR47816">
    <property type="entry name" value="RIBOSOMAL RNA SMALL SUBUNIT METHYLTRANSFERASE C"/>
    <property type="match status" value="1"/>
</dbReference>
<feature type="domain" description="Methyltransferase small N-terminal" evidence="8">
    <location>
        <begin position="8"/>
        <end position="162"/>
    </location>
</feature>
<reference evidence="10 11" key="2">
    <citation type="submission" date="2018-06" db="EMBL/GenBank/DDBJ databases">
        <authorList>
            <consortium name="Pathogen Informatics"/>
            <person name="Doyle S."/>
        </authorList>
    </citation>
    <scope>NUCLEOTIDE SEQUENCE [LARGE SCALE GENOMIC DNA]</scope>
    <source>
        <strain evidence="10 11">NCTC10476</strain>
    </source>
</reference>
<dbReference type="InterPro" id="IPR046977">
    <property type="entry name" value="RsmC/RlmG"/>
</dbReference>
<dbReference type="InterPro" id="IPR002052">
    <property type="entry name" value="DNA_methylase_N6_adenine_CS"/>
</dbReference>
<evidence type="ECO:0000256" key="2">
    <source>
        <dbReference type="ARBA" id="ARBA00022552"/>
    </source>
</evidence>
<evidence type="ECO:0000313" key="11">
    <source>
        <dbReference type="Proteomes" id="UP000255169"/>
    </source>
</evidence>
<dbReference type="CDD" id="cd02440">
    <property type="entry name" value="AdoMet_MTases"/>
    <property type="match status" value="1"/>
</dbReference>
<sequence length="346" mass="38110">MSALTPASEVMLRHSDEFIQRRVIFAGDLQDALPAQFEAAEVRVHTNQYHHWQLLSNTLEDNVQFGLLADADFLAQCDTLIYYWPKSKQEAQFQLANLLSILPTGTDIFIVGENRCGVRSAEEMLAKFVTLNKIDSARRCGLYHGRLDKQPEFDADAWWHSYQIGEVTVKTLPGVFSKDALDSGSYLLLSTFNEPFKGRVLDVGCGAGVLASVLAKQSPKIKWTLSDVSAAAIDASRATLAANDIEAEVIASNVYSDIQGRFDMIISNPPFHDGLQTSFHAAEMLIRGATGHLHVGGKLRIVANSFLPYPALLDAAFGSHEVLAQNGRFKVYQATVGRAPRAKTKR</sequence>
<evidence type="ECO:0000256" key="5">
    <source>
        <dbReference type="ARBA" id="ARBA00022691"/>
    </source>
</evidence>
<keyword evidence="4 6" id="KW-0808">Transferase</keyword>
<dbReference type="EC" id="2.1.1.172" evidence="6"/>
<dbReference type="Pfam" id="PF05175">
    <property type="entry name" value="MTS"/>
    <property type="match status" value="1"/>
</dbReference>
<gene>
    <name evidence="6 10" type="primary">rsmC</name>
    <name evidence="9" type="ORF">CSF007_2695</name>
    <name evidence="10" type="ORF">NCTC10476_01562</name>
</gene>
<evidence type="ECO:0000259" key="8">
    <source>
        <dbReference type="Pfam" id="PF08468"/>
    </source>
</evidence>
<dbReference type="GeneID" id="66878308"/>
<protein>
    <recommendedName>
        <fullName evidence="6">Ribosomal RNA small subunit methyltransferase C</fullName>
        <ecNumber evidence="6">2.1.1.172</ecNumber>
    </recommendedName>
    <alternativeName>
        <fullName evidence="6">16S rRNA m2G1207 methyltransferase</fullName>
    </alternativeName>
    <alternativeName>
        <fullName evidence="6">rRNA (guanine-N(2)-)-methyltransferase RsmC</fullName>
    </alternativeName>
</protein>
<proteinExistence type="inferred from homology"/>
<dbReference type="STRING" id="29486.UGYR_12710"/>
<evidence type="ECO:0000313" key="9">
    <source>
        <dbReference type="EMBL" id="CEK26318.1"/>
    </source>
</evidence>
<comment type="similarity">
    <text evidence="6">Belongs to the methyltransferase superfamily. RsmC family.</text>
</comment>
<dbReference type="EMBL" id="UHJG01000001">
    <property type="protein sequence ID" value="SUQ00283.1"/>
    <property type="molecule type" value="Genomic_DNA"/>
</dbReference>
<keyword evidence="11" id="KW-1185">Reference proteome</keyword>
<comment type="function">
    <text evidence="6">Specifically methylates the guanine in position 1207 of 16S rRNA in the 30S particle.</text>
</comment>
<dbReference type="InterPro" id="IPR013675">
    <property type="entry name" value="Mtase_sm_N"/>
</dbReference>